<feature type="compositionally biased region" description="Polar residues" evidence="1">
    <location>
        <begin position="1"/>
        <end position="11"/>
    </location>
</feature>
<reference evidence="2" key="1">
    <citation type="submission" date="2021-02" db="EMBL/GenBank/DDBJ databases">
        <title>Genome sequence Cadophora malorum strain M34.</title>
        <authorList>
            <person name="Stefanovic E."/>
            <person name="Vu D."/>
            <person name="Scully C."/>
            <person name="Dijksterhuis J."/>
            <person name="Roader J."/>
            <person name="Houbraken J."/>
        </authorList>
    </citation>
    <scope>NUCLEOTIDE SEQUENCE</scope>
    <source>
        <strain evidence="2">M34</strain>
    </source>
</reference>
<dbReference type="EMBL" id="JAFJYH010000125">
    <property type="protein sequence ID" value="KAG4418594.1"/>
    <property type="molecule type" value="Genomic_DNA"/>
</dbReference>
<dbReference type="Proteomes" id="UP000664132">
    <property type="component" value="Unassembled WGS sequence"/>
</dbReference>
<feature type="region of interest" description="Disordered" evidence="1">
    <location>
        <begin position="1"/>
        <end position="96"/>
    </location>
</feature>
<accession>A0A8H7TBL9</accession>
<sequence>MKGGNPSQALRASTDHEAKNTSSMAGPRRTRVNATPKARASIQDEDELSQGSGEGELEETVSRRDRSKISLRANEAAESSSSTNFPTTSSTSPLVE</sequence>
<keyword evidence="3" id="KW-1185">Reference proteome</keyword>
<proteinExistence type="predicted"/>
<evidence type="ECO:0000313" key="2">
    <source>
        <dbReference type="EMBL" id="KAG4418594.1"/>
    </source>
</evidence>
<comment type="caution">
    <text evidence="2">The sequence shown here is derived from an EMBL/GenBank/DDBJ whole genome shotgun (WGS) entry which is preliminary data.</text>
</comment>
<evidence type="ECO:0000313" key="3">
    <source>
        <dbReference type="Proteomes" id="UP000664132"/>
    </source>
</evidence>
<feature type="compositionally biased region" description="Low complexity" evidence="1">
    <location>
        <begin position="76"/>
        <end position="96"/>
    </location>
</feature>
<protein>
    <submittedName>
        <fullName evidence="2">Uncharacterized protein</fullName>
    </submittedName>
</protein>
<gene>
    <name evidence="2" type="ORF">IFR04_008305</name>
</gene>
<name>A0A8H7TBL9_9HELO</name>
<evidence type="ECO:0000256" key="1">
    <source>
        <dbReference type="SAM" id="MobiDB-lite"/>
    </source>
</evidence>
<organism evidence="2 3">
    <name type="scientific">Cadophora malorum</name>
    <dbReference type="NCBI Taxonomy" id="108018"/>
    <lineage>
        <taxon>Eukaryota</taxon>
        <taxon>Fungi</taxon>
        <taxon>Dikarya</taxon>
        <taxon>Ascomycota</taxon>
        <taxon>Pezizomycotina</taxon>
        <taxon>Leotiomycetes</taxon>
        <taxon>Helotiales</taxon>
        <taxon>Ploettnerulaceae</taxon>
        <taxon>Cadophora</taxon>
    </lineage>
</organism>
<dbReference type="AlphaFoldDB" id="A0A8H7TBL9"/>